<gene>
    <name evidence="1" type="ORF">EI684_04270</name>
</gene>
<dbReference type="AlphaFoldDB" id="A0A426U6G2"/>
<dbReference type="Proteomes" id="UP000280307">
    <property type="component" value="Unassembled WGS sequence"/>
</dbReference>
<evidence type="ECO:0000313" key="2">
    <source>
        <dbReference type="Proteomes" id="UP000280307"/>
    </source>
</evidence>
<evidence type="ECO:0000313" key="1">
    <source>
        <dbReference type="EMBL" id="RRR75626.1"/>
    </source>
</evidence>
<name>A0A426U6G2_9CHLR</name>
<comment type="caution">
    <text evidence="1">The sequence shown here is derived from an EMBL/GenBank/DDBJ whole genome shotgun (WGS) entry which is preliminary data.</text>
</comment>
<accession>A0A426U6G2</accession>
<proteinExistence type="predicted"/>
<organism evidence="1 2">
    <name type="scientific">Candidatus Viridilinea halotolerans</name>
    <dbReference type="NCBI Taxonomy" id="2491704"/>
    <lineage>
        <taxon>Bacteria</taxon>
        <taxon>Bacillati</taxon>
        <taxon>Chloroflexota</taxon>
        <taxon>Chloroflexia</taxon>
        <taxon>Chloroflexales</taxon>
        <taxon>Chloroflexineae</taxon>
        <taxon>Oscillochloridaceae</taxon>
        <taxon>Candidatus Viridilinea</taxon>
    </lineage>
</organism>
<sequence>MAELHVQAAFEYYDQHINRQERFKLLKEHKFSITGSIHSVDWELFGSILTGESGKSGYGSDLGNYEIKSAVERASFEYQYHLHGGQVKLKEDMLVNHIFISYSTNYEDVNVRLIEGKKLVPVFQKWEPHLVENYAGANPRQ</sequence>
<reference evidence="1 2" key="1">
    <citation type="submission" date="2018-12" db="EMBL/GenBank/DDBJ databases">
        <title>Genome Sequence of Candidatus Viridilinea halotolerans isolated from saline sulfide-rich spring.</title>
        <authorList>
            <person name="Grouzdev D.S."/>
            <person name="Burganskaya E.I."/>
            <person name="Krutkina M.S."/>
            <person name="Sukhacheva M.V."/>
            <person name="Gorlenko V.M."/>
        </authorList>
    </citation>
    <scope>NUCLEOTIDE SEQUENCE [LARGE SCALE GENOMIC DNA]</scope>
    <source>
        <strain evidence="1">Chok-6</strain>
    </source>
</reference>
<dbReference type="EMBL" id="RSAS01000174">
    <property type="protein sequence ID" value="RRR75626.1"/>
    <property type="molecule type" value="Genomic_DNA"/>
</dbReference>
<protein>
    <submittedName>
        <fullName evidence="1">Uncharacterized protein</fullName>
    </submittedName>
</protein>